<proteinExistence type="predicted"/>
<name>A0A432Y7W2_9GAMM</name>
<dbReference type="RefSeq" id="WP_110574429.1">
    <property type="nucleotide sequence ID" value="NZ_PIPV01000003.1"/>
</dbReference>
<dbReference type="Proteomes" id="UP000287330">
    <property type="component" value="Unassembled WGS sequence"/>
</dbReference>
<accession>A0A432Y7W2</accession>
<dbReference type="AlphaFoldDB" id="A0A432Y7W2"/>
<feature type="transmembrane region" description="Helical" evidence="1">
    <location>
        <begin position="12"/>
        <end position="32"/>
    </location>
</feature>
<keyword evidence="1" id="KW-0472">Membrane</keyword>
<sequence length="98" mass="11502">MTYYNKKIIFTAAKLSFINLLWLMVVIGIPMLVFADGLNYVERILLFVLFTLTFWSLLFGFSLFFHRLSLRHPKNRQLYLALGDVDKAESIINHLKAF</sequence>
<reference evidence="3" key="1">
    <citation type="journal article" date="2018" name="Front. Microbiol.">
        <title>Genome-Based Analysis Reveals the Taxonomy and Diversity of the Family Idiomarinaceae.</title>
        <authorList>
            <person name="Liu Y."/>
            <person name="Lai Q."/>
            <person name="Shao Z."/>
        </authorList>
    </citation>
    <scope>NUCLEOTIDE SEQUENCE [LARGE SCALE GENOMIC DNA]</scope>
    <source>
        <strain evidence="3">F23</strain>
    </source>
</reference>
<evidence type="ECO:0000313" key="3">
    <source>
        <dbReference type="Proteomes" id="UP000287330"/>
    </source>
</evidence>
<evidence type="ECO:0000313" key="2">
    <source>
        <dbReference type="EMBL" id="RUO56981.1"/>
    </source>
</evidence>
<gene>
    <name evidence="2" type="ORF">CWE25_04725</name>
</gene>
<keyword evidence="3" id="KW-1185">Reference proteome</keyword>
<keyword evidence="1" id="KW-1133">Transmembrane helix</keyword>
<dbReference type="EMBL" id="PIPV01000003">
    <property type="protein sequence ID" value="RUO56981.1"/>
    <property type="molecule type" value="Genomic_DNA"/>
</dbReference>
<evidence type="ECO:0000256" key="1">
    <source>
        <dbReference type="SAM" id="Phobius"/>
    </source>
</evidence>
<comment type="caution">
    <text evidence="2">The sequence shown here is derived from an EMBL/GenBank/DDBJ whole genome shotgun (WGS) entry which is preliminary data.</text>
</comment>
<organism evidence="2 3">
    <name type="scientific">Idiomarina fontislapidosi</name>
    <dbReference type="NCBI Taxonomy" id="263723"/>
    <lineage>
        <taxon>Bacteria</taxon>
        <taxon>Pseudomonadati</taxon>
        <taxon>Pseudomonadota</taxon>
        <taxon>Gammaproteobacteria</taxon>
        <taxon>Alteromonadales</taxon>
        <taxon>Idiomarinaceae</taxon>
        <taxon>Idiomarina</taxon>
    </lineage>
</organism>
<keyword evidence="1" id="KW-0812">Transmembrane</keyword>
<feature type="transmembrane region" description="Helical" evidence="1">
    <location>
        <begin position="44"/>
        <end position="66"/>
    </location>
</feature>
<protein>
    <submittedName>
        <fullName evidence="2">Uncharacterized protein</fullName>
    </submittedName>
</protein>